<dbReference type="Pfam" id="PF07171">
    <property type="entry name" value="MlrC_C"/>
    <property type="match status" value="1"/>
</dbReference>
<keyword evidence="5" id="KW-1185">Reference proteome</keyword>
<evidence type="ECO:0000256" key="1">
    <source>
        <dbReference type="PIRNR" id="PIRNR012702"/>
    </source>
</evidence>
<protein>
    <recommendedName>
        <fullName evidence="1">Microcystinase C</fullName>
        <shortName evidence="1">MlrC</shortName>
    </recommendedName>
</protein>
<dbReference type="EMBL" id="CP091511">
    <property type="protein sequence ID" value="UOO87917.1"/>
    <property type="molecule type" value="Genomic_DNA"/>
</dbReference>
<comment type="function">
    <text evidence="1">Involved in peptidolytic degradation of cyclic heptapeptide hepatotoxin microcystin (MC).</text>
</comment>
<dbReference type="Pfam" id="PF07364">
    <property type="entry name" value="DUF1485"/>
    <property type="match status" value="1"/>
</dbReference>
<feature type="domain" description="Microcystin LR degradation protein MlrC C-terminal" evidence="2">
    <location>
        <begin position="303"/>
        <end position="480"/>
    </location>
</feature>
<proteinExistence type="inferred from homology"/>
<organism evidence="4 5">
    <name type="scientific">Vitreoscilla massiliensis</name>
    <dbReference type="NCBI Taxonomy" id="1689272"/>
    <lineage>
        <taxon>Bacteria</taxon>
        <taxon>Pseudomonadati</taxon>
        <taxon>Pseudomonadota</taxon>
        <taxon>Betaproteobacteria</taxon>
        <taxon>Neisseriales</taxon>
        <taxon>Neisseriaceae</taxon>
        <taxon>Vitreoscilla</taxon>
    </lineage>
</organism>
<keyword evidence="1" id="KW-0482">Metalloprotease</keyword>
<dbReference type="Proteomes" id="UP000832011">
    <property type="component" value="Chromosome"/>
</dbReference>
<comment type="cofactor">
    <cofactor evidence="1">
        <name>Zn(2+)</name>
        <dbReference type="ChEBI" id="CHEBI:29105"/>
    </cofactor>
    <text evidence="1">Binds 1 zinc ion per subunit.</text>
</comment>
<evidence type="ECO:0000313" key="4">
    <source>
        <dbReference type="EMBL" id="UOO87917.1"/>
    </source>
</evidence>
<sequence>MKKIAVAGFQHETNTFAPSMARYEHFINGGGFPAMTRGEAMLAFRDINIPAGGFIQTAEGLGYELVPIMWTAATPSAHVERDTFERICDEIIAGLQAAQADAVYLDLHGAMVAEHFDDGEGEILRRVRAAVGDDVPVVASLDLHANVTQAMFDHADVLCAFRTYPHVDMARTGSRSAMILDHILRGARYVKAIKRLPFLISINGQCTFLDPAKATYELLDSLEQETGAHLSFTPGFPAADFAECGGAVWGYAVDEAVLQDAIVPLLDFVLDHEADWAVDFLSPTEAVAQAVALAAEHRQTVVIADTQDNPGAGGDSNTTGMLKALHAAKVSNAAIGLITDPEVVQLALQAGVGQRFTAALGGQSGAAGDTPLTAEFVVEAVCDGKCRYDGPMMHGVEADVGTTVRLGLDGIQIVVSSGKAQMLDRNLFKMAGVIPEEKAVVVVKSSVHFRADFQPMAAAVLVAKAPGPMTADPADLPWQKLNPHIKTSPMGKTLAEAVSGL</sequence>
<accession>A0ABY4DX84</accession>
<comment type="similarity">
    <text evidence="1">Belongs to the peptidase M81 family.</text>
</comment>
<dbReference type="RefSeq" id="WP_058356643.1">
    <property type="nucleotide sequence ID" value="NZ_CABKVG010000009.1"/>
</dbReference>
<keyword evidence="1" id="KW-0378">Hydrolase</keyword>
<evidence type="ECO:0000259" key="2">
    <source>
        <dbReference type="Pfam" id="PF07171"/>
    </source>
</evidence>
<evidence type="ECO:0000259" key="3">
    <source>
        <dbReference type="Pfam" id="PF07364"/>
    </source>
</evidence>
<dbReference type="InterPro" id="IPR015995">
    <property type="entry name" value="MlrC_N"/>
</dbReference>
<gene>
    <name evidence="4" type="ORF">LVJ82_10475</name>
</gene>
<dbReference type="InterPro" id="IPR010799">
    <property type="entry name" value="MlrC_C"/>
</dbReference>
<feature type="domain" description="Microcystin LR degradation protein MlrC N-terminal" evidence="3">
    <location>
        <begin position="3"/>
        <end position="290"/>
    </location>
</feature>
<keyword evidence="1" id="KW-0479">Metal-binding</keyword>
<dbReference type="PIRSF" id="PIRSF012702">
    <property type="entry name" value="UCP012702"/>
    <property type="match status" value="1"/>
</dbReference>
<evidence type="ECO:0000313" key="5">
    <source>
        <dbReference type="Proteomes" id="UP000832011"/>
    </source>
</evidence>
<reference evidence="4 5" key="1">
    <citation type="journal article" date="2022" name="Res Sq">
        <title>Evolution of multicellular longitudinally dividing oral cavity symbionts (Neisseriaceae).</title>
        <authorList>
            <person name="Nyongesa S."/>
            <person name="Weber P."/>
            <person name="Bernet E."/>
            <person name="Pullido F."/>
            <person name="Nieckarz M."/>
            <person name="Delaby M."/>
            <person name="Nieves C."/>
            <person name="Viehboeck T."/>
            <person name="Krause N."/>
            <person name="Rivera-Millot A."/>
            <person name="Nakamura A."/>
            <person name="Vischer N."/>
            <person name="VanNieuwenhze M."/>
            <person name="Brun Y."/>
            <person name="Cava F."/>
            <person name="Bulgheresi S."/>
            <person name="Veyrier F."/>
        </authorList>
    </citation>
    <scope>NUCLEOTIDE SEQUENCE [LARGE SCALE GENOMIC DNA]</scope>
    <source>
        <strain evidence="4 5">SN4</strain>
    </source>
</reference>
<dbReference type="InterPro" id="IPR009197">
    <property type="entry name" value="MlrC"/>
</dbReference>
<name>A0ABY4DX84_9NEIS</name>
<keyword evidence="1" id="KW-0645">Protease</keyword>